<comment type="caution">
    <text evidence="3">The sequence shown here is derived from an EMBL/GenBank/DDBJ whole genome shotgun (WGS) entry which is preliminary data.</text>
</comment>
<keyword evidence="3" id="KW-0645">Protease</keyword>
<feature type="domain" description="CAAX prenyl protease 2/Lysostaphin resistance protein A-like" evidence="2">
    <location>
        <begin position="111"/>
        <end position="210"/>
    </location>
</feature>
<accession>F7PTK4</accession>
<dbReference type="InParanoid" id="F7PTK4"/>
<dbReference type="GO" id="GO:0080120">
    <property type="term" value="P:CAAX-box protein maturation"/>
    <property type="evidence" value="ECO:0007669"/>
    <property type="project" value="UniProtKB-ARBA"/>
</dbReference>
<feature type="transmembrane region" description="Helical" evidence="1">
    <location>
        <begin position="171"/>
        <end position="191"/>
    </location>
</feature>
<dbReference type="EMBL" id="AFNU02000005">
    <property type="protein sequence ID" value="ERJ12164.1"/>
    <property type="molecule type" value="Genomic_DNA"/>
</dbReference>
<keyword evidence="3" id="KW-0378">Hydrolase</keyword>
<keyword evidence="4" id="KW-1185">Reference proteome</keyword>
<feature type="transmembrane region" description="Helical" evidence="1">
    <location>
        <begin position="198"/>
        <end position="220"/>
    </location>
</feature>
<dbReference type="GO" id="GO:0004175">
    <property type="term" value="F:endopeptidase activity"/>
    <property type="evidence" value="ECO:0007669"/>
    <property type="project" value="UniProtKB-ARBA"/>
</dbReference>
<proteinExistence type="predicted"/>
<keyword evidence="1" id="KW-1133">Transmembrane helix</keyword>
<evidence type="ECO:0000256" key="1">
    <source>
        <dbReference type="SAM" id="Phobius"/>
    </source>
</evidence>
<gene>
    <name evidence="3" type="ORF">HLPCO_001691</name>
</gene>
<evidence type="ECO:0000313" key="3">
    <source>
        <dbReference type="EMBL" id="ERJ12164.1"/>
    </source>
</evidence>
<dbReference type="RefSeq" id="WP_008825165.1">
    <property type="nucleotide sequence ID" value="NZ_AFNU02000005.1"/>
</dbReference>
<dbReference type="OrthoDB" id="449657at2"/>
<feature type="transmembrane region" description="Helical" evidence="1">
    <location>
        <begin position="32"/>
        <end position="49"/>
    </location>
</feature>
<dbReference type="Proteomes" id="UP000005707">
    <property type="component" value="Unassembled WGS sequence"/>
</dbReference>
<feature type="transmembrane region" description="Helical" evidence="1">
    <location>
        <begin position="70"/>
        <end position="89"/>
    </location>
</feature>
<dbReference type="GO" id="GO:0006508">
    <property type="term" value="P:proteolysis"/>
    <property type="evidence" value="ECO:0007669"/>
    <property type="project" value="UniProtKB-KW"/>
</dbReference>
<dbReference type="InterPro" id="IPR003675">
    <property type="entry name" value="Rce1/LyrA-like_dom"/>
</dbReference>
<evidence type="ECO:0000313" key="4">
    <source>
        <dbReference type="Proteomes" id="UP000005707"/>
    </source>
</evidence>
<evidence type="ECO:0000259" key="2">
    <source>
        <dbReference type="Pfam" id="PF02517"/>
    </source>
</evidence>
<organism evidence="3 4">
    <name type="scientific">Haloplasma contractile SSD-17B</name>
    <dbReference type="NCBI Taxonomy" id="1033810"/>
    <lineage>
        <taxon>Bacteria</taxon>
        <taxon>Bacillati</taxon>
        <taxon>Mycoplasmatota</taxon>
        <taxon>Mollicutes</taxon>
        <taxon>Haloplasmatales</taxon>
        <taxon>Haloplasmataceae</taxon>
        <taxon>Haloplasma</taxon>
    </lineage>
</organism>
<dbReference type="STRING" id="1033810.HLPCO_001691"/>
<feature type="transmembrane region" description="Helical" evidence="1">
    <location>
        <begin position="109"/>
        <end position="127"/>
    </location>
</feature>
<reference evidence="3 4" key="1">
    <citation type="journal article" date="2011" name="J. Bacteriol.">
        <title>Genome sequence of Haloplasma contractile, an unusual contractile bacterium from a deep-sea anoxic brine lake.</title>
        <authorList>
            <person name="Antunes A."/>
            <person name="Alam I."/>
            <person name="El Dorry H."/>
            <person name="Siam R."/>
            <person name="Robertson A."/>
            <person name="Bajic V.B."/>
            <person name="Stingl U."/>
        </authorList>
    </citation>
    <scope>NUCLEOTIDE SEQUENCE [LARGE SCALE GENOMIC DNA]</scope>
    <source>
        <strain evidence="3 4">SSD-17B</strain>
    </source>
</reference>
<keyword evidence="1" id="KW-0472">Membrane</keyword>
<dbReference type="AlphaFoldDB" id="F7PTK4"/>
<keyword evidence="1" id="KW-0812">Transmembrane</keyword>
<dbReference type="Pfam" id="PF02517">
    <property type="entry name" value="Rce1-like"/>
    <property type="match status" value="1"/>
</dbReference>
<sequence length="223" mass="25637">MKHTYIILASLLACLVLYLVEQVLQADYIVKTVAKILLFVVLPYLYIKLIKKSTLIKELQLRGSINQIKLGLIFGTASFLIVLLTYFLLQDQLNLDQIADELKTKSNVTAQNFILIGIYITFGNSFLEEFFFRGFIFLNLYESGRKRLAYLFSSVLFGVYHIAIFQTWFNVWLIGLALIGLIVIGLIFNWINTHSKNFLNSWIVHILADSAIILIGLRMFDII</sequence>
<name>F7PTK4_9MOLU</name>
<dbReference type="eggNOG" id="COG1266">
    <property type="taxonomic scope" value="Bacteria"/>
</dbReference>
<protein>
    <submittedName>
        <fullName evidence="3">CAAX amino terminal protease family protein</fullName>
    </submittedName>
</protein>
<feature type="transmembrane region" description="Helical" evidence="1">
    <location>
        <begin position="148"/>
        <end position="165"/>
    </location>
</feature>
<reference evidence="3 4" key="2">
    <citation type="journal article" date="2013" name="PLoS ONE">
        <title>INDIGO - INtegrated Data Warehouse of MIcrobial GenOmes with Examples from the Red Sea Extremophiles.</title>
        <authorList>
            <person name="Alam I."/>
            <person name="Antunes A."/>
            <person name="Kamau A.A."/>
            <person name="Ba Alawi W."/>
            <person name="Kalkatawi M."/>
            <person name="Stingl U."/>
            <person name="Bajic V.B."/>
        </authorList>
    </citation>
    <scope>NUCLEOTIDE SEQUENCE [LARGE SCALE GENOMIC DNA]</scope>
    <source>
        <strain evidence="3 4">SSD-17B</strain>
    </source>
</reference>